<protein>
    <submittedName>
        <fullName evidence="1">Uncharacterized protein</fullName>
    </submittedName>
</protein>
<dbReference type="AlphaFoldDB" id="A0A0L6URI0"/>
<evidence type="ECO:0000313" key="1">
    <source>
        <dbReference type="EMBL" id="KNZ51129.1"/>
    </source>
</evidence>
<dbReference type="EMBL" id="LAVV01009148">
    <property type="protein sequence ID" value="KNZ51129.1"/>
    <property type="molecule type" value="Genomic_DNA"/>
</dbReference>
<comment type="caution">
    <text evidence="1">The sequence shown here is derived from an EMBL/GenBank/DDBJ whole genome shotgun (WGS) entry which is preliminary data.</text>
</comment>
<name>A0A0L6URI0_9BASI</name>
<sequence length="116" mass="13103">MLKQVDTSSVLLDVHVLQSKNVYCEACGDLEKILAYLKKMEYKNVTADSGKPLWNVILERKLQQKNDGKGVSHGGNITIPDIPQLVKICYFSTSLKLCLVISPLDITFHHHPHYLL</sequence>
<organism evidence="1 2">
    <name type="scientific">Puccinia sorghi</name>
    <dbReference type="NCBI Taxonomy" id="27349"/>
    <lineage>
        <taxon>Eukaryota</taxon>
        <taxon>Fungi</taxon>
        <taxon>Dikarya</taxon>
        <taxon>Basidiomycota</taxon>
        <taxon>Pucciniomycotina</taxon>
        <taxon>Pucciniomycetes</taxon>
        <taxon>Pucciniales</taxon>
        <taxon>Pucciniaceae</taxon>
        <taxon>Puccinia</taxon>
    </lineage>
</organism>
<accession>A0A0L6URI0</accession>
<evidence type="ECO:0000313" key="2">
    <source>
        <dbReference type="Proteomes" id="UP000037035"/>
    </source>
</evidence>
<proteinExistence type="predicted"/>
<reference evidence="1 2" key="1">
    <citation type="submission" date="2015-08" db="EMBL/GenBank/DDBJ databases">
        <title>Next Generation Sequencing and Analysis of the Genome of Puccinia sorghi L Schw, the Causal Agent of Maize Common Rust.</title>
        <authorList>
            <person name="Rochi L."/>
            <person name="Burguener G."/>
            <person name="Darino M."/>
            <person name="Turjanski A."/>
            <person name="Kreff E."/>
            <person name="Dieguez M.J."/>
            <person name="Sacco F."/>
        </authorList>
    </citation>
    <scope>NUCLEOTIDE SEQUENCE [LARGE SCALE GENOMIC DNA]</scope>
    <source>
        <strain evidence="1 2">RO10H11247</strain>
    </source>
</reference>
<dbReference type="Proteomes" id="UP000037035">
    <property type="component" value="Unassembled WGS sequence"/>
</dbReference>
<keyword evidence="2" id="KW-1185">Reference proteome</keyword>
<gene>
    <name evidence="1" type="ORF">VP01_4081g2</name>
</gene>
<dbReference type="VEuPathDB" id="FungiDB:VP01_4081g2"/>